<dbReference type="PRINTS" id="PR00038">
    <property type="entry name" value="HTHLUXR"/>
</dbReference>
<feature type="domain" description="HTH luxR-type" evidence="4">
    <location>
        <begin position="109"/>
        <end position="174"/>
    </location>
</feature>
<dbReference type="InterPro" id="IPR039420">
    <property type="entry name" value="WalR-like"/>
</dbReference>
<protein>
    <submittedName>
        <fullName evidence="6">DNA-binding NarL/FixJ family response regulator</fullName>
    </submittedName>
</protein>
<dbReference type="InterPro" id="IPR016032">
    <property type="entry name" value="Sig_transdc_resp-reg_C-effctor"/>
</dbReference>
<dbReference type="SMART" id="SM00448">
    <property type="entry name" value="REC"/>
    <property type="match status" value="1"/>
</dbReference>
<accession>A0A852VEX9</accession>
<dbReference type="SMART" id="SM00421">
    <property type="entry name" value="HTH_LUXR"/>
    <property type="match status" value="1"/>
</dbReference>
<dbReference type="EMBL" id="JACCCU010000001">
    <property type="protein sequence ID" value="NYF87996.1"/>
    <property type="molecule type" value="Genomic_DNA"/>
</dbReference>
<keyword evidence="2 6" id="KW-0238">DNA-binding</keyword>
<dbReference type="Proteomes" id="UP000564385">
    <property type="component" value="Unassembled WGS sequence"/>
</dbReference>
<comment type="caution">
    <text evidence="6">The sequence shown here is derived from an EMBL/GenBank/DDBJ whole genome shotgun (WGS) entry which is preliminary data.</text>
</comment>
<gene>
    <name evidence="6" type="ORF">HDF08_000063</name>
</gene>
<name>A0A852VEX9_9BACT</name>
<dbReference type="CDD" id="cd06170">
    <property type="entry name" value="LuxR_C_like"/>
    <property type="match status" value="1"/>
</dbReference>
<dbReference type="PANTHER" id="PTHR43214">
    <property type="entry name" value="TWO-COMPONENT RESPONSE REGULATOR"/>
    <property type="match status" value="1"/>
</dbReference>
<evidence type="ECO:0000256" key="3">
    <source>
        <dbReference type="PROSITE-ProRule" id="PRU00169"/>
    </source>
</evidence>
<organism evidence="6 7">
    <name type="scientific">Tunturiibacter lichenicola</name>
    <dbReference type="NCBI Taxonomy" id="2051959"/>
    <lineage>
        <taxon>Bacteria</taxon>
        <taxon>Pseudomonadati</taxon>
        <taxon>Acidobacteriota</taxon>
        <taxon>Terriglobia</taxon>
        <taxon>Terriglobales</taxon>
        <taxon>Acidobacteriaceae</taxon>
        <taxon>Tunturiibacter</taxon>
    </lineage>
</organism>
<evidence type="ECO:0000313" key="7">
    <source>
        <dbReference type="Proteomes" id="UP000564385"/>
    </source>
</evidence>
<reference evidence="6 7" key="1">
    <citation type="submission" date="2020-07" db="EMBL/GenBank/DDBJ databases">
        <title>Genomic Encyclopedia of Type Strains, Phase IV (KMG-V): Genome sequencing to study the core and pangenomes of soil and plant-associated prokaryotes.</title>
        <authorList>
            <person name="Whitman W."/>
        </authorList>
    </citation>
    <scope>NUCLEOTIDE SEQUENCE [LARGE SCALE GENOMIC DNA]</scope>
    <source>
        <strain evidence="6 7">M8UP22</strain>
    </source>
</reference>
<feature type="modified residue" description="4-aspartylphosphate" evidence="3">
    <location>
        <position position="28"/>
    </location>
</feature>
<evidence type="ECO:0000259" key="5">
    <source>
        <dbReference type="PROSITE" id="PS50110"/>
    </source>
</evidence>
<dbReference type="AlphaFoldDB" id="A0A852VEX9"/>
<dbReference type="PROSITE" id="PS50110">
    <property type="entry name" value="RESPONSE_REGULATORY"/>
    <property type="match status" value="1"/>
</dbReference>
<proteinExistence type="predicted"/>
<dbReference type="InterPro" id="IPR000792">
    <property type="entry name" value="Tscrpt_reg_LuxR_C"/>
</dbReference>
<feature type="domain" description="Response regulatory" evidence="5">
    <location>
        <begin position="1"/>
        <end position="93"/>
    </location>
</feature>
<sequence length="178" mass="19658">MTVVGQAGTAFDAVRLFEEHRPDVTLMDLSLPDGSGVDAIRKIRRSHPVARIIVLTTYEGDEDIYQALEAGAMGYLIKGMPHQSLIDALRRVHAGRRFLPAPVTTALSSRMPDGELSTREREVLALLVRGFSNYEIAEQLSIKESTVKCHVSVILQRLEVTDRTQAVVTALKRGLAHL</sequence>
<dbReference type="InterPro" id="IPR058245">
    <property type="entry name" value="NreC/VraR/RcsB-like_REC"/>
</dbReference>
<dbReference type="InterPro" id="IPR011006">
    <property type="entry name" value="CheY-like_superfamily"/>
</dbReference>
<dbReference type="PANTHER" id="PTHR43214:SF43">
    <property type="entry name" value="TWO-COMPONENT RESPONSE REGULATOR"/>
    <property type="match status" value="1"/>
</dbReference>
<dbReference type="GO" id="GO:0000160">
    <property type="term" value="P:phosphorelay signal transduction system"/>
    <property type="evidence" value="ECO:0007669"/>
    <property type="project" value="InterPro"/>
</dbReference>
<dbReference type="GO" id="GO:0003677">
    <property type="term" value="F:DNA binding"/>
    <property type="evidence" value="ECO:0007669"/>
    <property type="project" value="UniProtKB-KW"/>
</dbReference>
<dbReference type="CDD" id="cd17535">
    <property type="entry name" value="REC_NarL-like"/>
    <property type="match status" value="1"/>
</dbReference>
<dbReference type="GO" id="GO:0006355">
    <property type="term" value="P:regulation of DNA-templated transcription"/>
    <property type="evidence" value="ECO:0007669"/>
    <property type="project" value="InterPro"/>
</dbReference>
<evidence type="ECO:0000256" key="2">
    <source>
        <dbReference type="ARBA" id="ARBA00023125"/>
    </source>
</evidence>
<dbReference type="InterPro" id="IPR001789">
    <property type="entry name" value="Sig_transdc_resp-reg_receiver"/>
</dbReference>
<evidence type="ECO:0000256" key="1">
    <source>
        <dbReference type="ARBA" id="ARBA00022553"/>
    </source>
</evidence>
<dbReference type="SUPFAM" id="SSF46894">
    <property type="entry name" value="C-terminal effector domain of the bipartite response regulators"/>
    <property type="match status" value="1"/>
</dbReference>
<evidence type="ECO:0000313" key="6">
    <source>
        <dbReference type="EMBL" id="NYF87996.1"/>
    </source>
</evidence>
<dbReference type="SUPFAM" id="SSF52172">
    <property type="entry name" value="CheY-like"/>
    <property type="match status" value="1"/>
</dbReference>
<dbReference type="Pfam" id="PF00072">
    <property type="entry name" value="Response_reg"/>
    <property type="match status" value="1"/>
</dbReference>
<evidence type="ECO:0000259" key="4">
    <source>
        <dbReference type="PROSITE" id="PS50043"/>
    </source>
</evidence>
<dbReference type="Gene3D" id="3.40.50.2300">
    <property type="match status" value="1"/>
</dbReference>
<dbReference type="PROSITE" id="PS50043">
    <property type="entry name" value="HTH_LUXR_2"/>
    <property type="match status" value="1"/>
</dbReference>
<dbReference type="Pfam" id="PF00196">
    <property type="entry name" value="GerE"/>
    <property type="match status" value="1"/>
</dbReference>
<keyword evidence="1 3" id="KW-0597">Phosphoprotein</keyword>